<dbReference type="Pfam" id="PF00015">
    <property type="entry name" value="MCPsignal"/>
    <property type="match status" value="1"/>
</dbReference>
<dbReference type="PROSITE" id="PS50885">
    <property type="entry name" value="HAMP"/>
    <property type="match status" value="1"/>
</dbReference>
<dbReference type="InterPro" id="IPR000700">
    <property type="entry name" value="PAS-assoc_C"/>
</dbReference>
<evidence type="ECO:0000259" key="7">
    <source>
        <dbReference type="PROSITE" id="PS50113"/>
    </source>
</evidence>
<dbReference type="PANTHER" id="PTHR43531:SF11">
    <property type="entry name" value="METHYL-ACCEPTING CHEMOTAXIS PROTEIN 3"/>
    <property type="match status" value="1"/>
</dbReference>
<organism evidence="9 10">
    <name type="scientific">Aureimonas phyllosphaerae</name>
    <dbReference type="NCBI Taxonomy" id="1166078"/>
    <lineage>
        <taxon>Bacteria</taxon>
        <taxon>Pseudomonadati</taxon>
        <taxon>Pseudomonadota</taxon>
        <taxon>Alphaproteobacteria</taxon>
        <taxon>Hyphomicrobiales</taxon>
        <taxon>Aurantimonadaceae</taxon>
        <taxon>Aureimonas</taxon>
    </lineage>
</organism>
<dbReference type="FunFam" id="1.10.287.950:FF:000001">
    <property type="entry name" value="Methyl-accepting chemotaxis sensory transducer"/>
    <property type="match status" value="1"/>
</dbReference>
<dbReference type="Proteomes" id="UP000531216">
    <property type="component" value="Unassembled WGS sequence"/>
</dbReference>
<sequence>MGLGLFHRAHGASARMALEGLNANVMLADADLRITFVNQALTKLLKEAEADLRKELPNFSVATLIGSNIDIFHKAPAHQRKLLAALQSRYSATIRVANWSFDLMVTPMRRDGRLLGFSVEWADAKERLANIDFTAQIAAINRSQVVIEFRPDGTVLTANAAFLKAFGYQLSEIAGQNHAMFLDGTQRAGEGYQRFWDELRAGQFQGGEFKRVAKGGEAVWIQGSYNPILDGKGQVAKIVKFATDVTPRIRAVSQIGGALGALAEGRLDQHLAAPLTPELDQLRLDYNRARTTLRDTIVEVQNASNRIAEGMTEISVAAGDLAQRTEQQAAALEETSAAIGQVSQGVRETTTEATQAQKTASVALRNAQKGEEIVASAVKTMGAIKQSSDMVGKIIGVIDEIAFQTNLLALNAGVEAARAGEAGRGFAVVAQEVRGLAQRSAEAAKEIKDLIQASGQHVEAGVELVTATGQSIEEIVAQVGEMSRLVSAIAQKAQDQSISLTEVATAANQVDKVTQQNAAMVEQTTAATKTLMAETMSLSERVGTFRTDGERESLHAAPPAQRAPMRRAAGGRH</sequence>
<dbReference type="Gene3D" id="3.30.450.20">
    <property type="entry name" value="PAS domain"/>
    <property type="match status" value="2"/>
</dbReference>
<dbReference type="InterPro" id="IPR001610">
    <property type="entry name" value="PAC"/>
</dbReference>
<dbReference type="SUPFAM" id="SSF55785">
    <property type="entry name" value="PYP-like sensor domain (PAS domain)"/>
    <property type="match status" value="1"/>
</dbReference>
<dbReference type="SMART" id="SM00283">
    <property type="entry name" value="MA"/>
    <property type="match status" value="1"/>
</dbReference>
<keyword evidence="2" id="KW-0145">Chemotaxis</keyword>
<accession>A0A7W6BQF8</accession>
<feature type="region of interest" description="Disordered" evidence="5">
    <location>
        <begin position="545"/>
        <end position="573"/>
    </location>
</feature>
<gene>
    <name evidence="9" type="ORF">GGR05_002293</name>
</gene>
<evidence type="ECO:0000256" key="5">
    <source>
        <dbReference type="SAM" id="MobiDB-lite"/>
    </source>
</evidence>
<evidence type="ECO:0000256" key="4">
    <source>
        <dbReference type="PROSITE-ProRule" id="PRU00284"/>
    </source>
</evidence>
<dbReference type="CDD" id="cd11386">
    <property type="entry name" value="MCP_signal"/>
    <property type="match status" value="1"/>
</dbReference>
<dbReference type="InterPro" id="IPR003660">
    <property type="entry name" value="HAMP_dom"/>
</dbReference>
<dbReference type="InterPro" id="IPR035965">
    <property type="entry name" value="PAS-like_dom_sf"/>
</dbReference>
<feature type="domain" description="Methyl-accepting transducer" evidence="6">
    <location>
        <begin position="303"/>
        <end position="532"/>
    </location>
</feature>
<dbReference type="Gene3D" id="1.10.287.950">
    <property type="entry name" value="Methyl-accepting chemotaxis protein"/>
    <property type="match status" value="1"/>
</dbReference>
<dbReference type="SUPFAM" id="SSF58104">
    <property type="entry name" value="Methyl-accepting chemotaxis protein (MCP) signaling domain"/>
    <property type="match status" value="1"/>
</dbReference>
<evidence type="ECO:0000259" key="8">
    <source>
        <dbReference type="PROSITE" id="PS50885"/>
    </source>
</evidence>
<comment type="similarity">
    <text evidence="3">Belongs to the methyl-accepting chemotaxis (MCP) protein family.</text>
</comment>
<dbReference type="InterPro" id="IPR000014">
    <property type="entry name" value="PAS"/>
</dbReference>
<dbReference type="GO" id="GO:0016020">
    <property type="term" value="C:membrane"/>
    <property type="evidence" value="ECO:0007669"/>
    <property type="project" value="UniProtKB-SubCell"/>
</dbReference>
<feature type="domain" description="PAC" evidence="7">
    <location>
        <begin position="205"/>
        <end position="257"/>
    </location>
</feature>
<dbReference type="SMART" id="SM00086">
    <property type="entry name" value="PAC"/>
    <property type="match status" value="1"/>
</dbReference>
<dbReference type="NCBIfam" id="TIGR00229">
    <property type="entry name" value="sensory_box"/>
    <property type="match status" value="1"/>
</dbReference>
<evidence type="ECO:0000313" key="9">
    <source>
        <dbReference type="EMBL" id="MBB3936143.1"/>
    </source>
</evidence>
<comment type="subcellular location">
    <subcellularLocation>
        <location evidence="1">Membrane</location>
    </subcellularLocation>
</comment>
<dbReference type="AlphaFoldDB" id="A0A7W6BQF8"/>
<dbReference type="Pfam" id="PF13426">
    <property type="entry name" value="PAS_9"/>
    <property type="match status" value="1"/>
</dbReference>
<keyword evidence="10" id="KW-1185">Reference proteome</keyword>
<dbReference type="PROSITE" id="PS50113">
    <property type="entry name" value="PAC"/>
    <property type="match status" value="1"/>
</dbReference>
<evidence type="ECO:0000256" key="2">
    <source>
        <dbReference type="ARBA" id="ARBA00022500"/>
    </source>
</evidence>
<dbReference type="OrthoDB" id="9765776at2"/>
<dbReference type="GO" id="GO:0006935">
    <property type="term" value="P:chemotaxis"/>
    <property type="evidence" value="ECO:0007669"/>
    <property type="project" value="UniProtKB-KW"/>
</dbReference>
<feature type="compositionally biased region" description="Low complexity" evidence="5">
    <location>
        <begin position="556"/>
        <end position="573"/>
    </location>
</feature>
<proteinExistence type="inferred from homology"/>
<evidence type="ECO:0000256" key="1">
    <source>
        <dbReference type="ARBA" id="ARBA00004370"/>
    </source>
</evidence>
<dbReference type="GO" id="GO:0007165">
    <property type="term" value="P:signal transduction"/>
    <property type="evidence" value="ECO:0007669"/>
    <property type="project" value="UniProtKB-KW"/>
</dbReference>
<feature type="domain" description="HAMP" evidence="8">
    <location>
        <begin position="246"/>
        <end position="298"/>
    </location>
</feature>
<dbReference type="RefSeq" id="WP_090963285.1">
    <property type="nucleotide sequence ID" value="NZ_FOOA01000008.1"/>
</dbReference>
<evidence type="ECO:0000313" key="10">
    <source>
        <dbReference type="Proteomes" id="UP000531216"/>
    </source>
</evidence>
<dbReference type="CDD" id="cd00130">
    <property type="entry name" value="PAS"/>
    <property type="match status" value="1"/>
</dbReference>
<keyword evidence="4" id="KW-0807">Transducer</keyword>
<dbReference type="SMART" id="SM00091">
    <property type="entry name" value="PAS"/>
    <property type="match status" value="2"/>
</dbReference>
<dbReference type="Pfam" id="PF13188">
    <property type="entry name" value="PAS_8"/>
    <property type="match status" value="1"/>
</dbReference>
<name>A0A7W6BQF8_9HYPH</name>
<dbReference type="InterPro" id="IPR004089">
    <property type="entry name" value="MCPsignal_dom"/>
</dbReference>
<protein>
    <submittedName>
        <fullName evidence="9">Methyl-accepting chemotaxis protein</fullName>
    </submittedName>
</protein>
<evidence type="ECO:0000256" key="3">
    <source>
        <dbReference type="ARBA" id="ARBA00029447"/>
    </source>
</evidence>
<dbReference type="InterPro" id="IPR051310">
    <property type="entry name" value="MCP_chemotaxis"/>
</dbReference>
<reference evidence="9 10" key="1">
    <citation type="submission" date="2020-08" db="EMBL/GenBank/DDBJ databases">
        <title>Genomic Encyclopedia of Type Strains, Phase IV (KMG-IV): sequencing the most valuable type-strain genomes for metagenomic binning, comparative biology and taxonomic classification.</title>
        <authorList>
            <person name="Goeker M."/>
        </authorList>
    </citation>
    <scope>NUCLEOTIDE SEQUENCE [LARGE SCALE GENOMIC DNA]</scope>
    <source>
        <strain evidence="9 10">DSM 25024</strain>
    </source>
</reference>
<evidence type="ECO:0000259" key="6">
    <source>
        <dbReference type="PROSITE" id="PS50111"/>
    </source>
</evidence>
<comment type="caution">
    <text evidence="9">The sequence shown here is derived from an EMBL/GenBank/DDBJ whole genome shotgun (WGS) entry which is preliminary data.</text>
</comment>
<dbReference type="PANTHER" id="PTHR43531">
    <property type="entry name" value="PROTEIN ICFG"/>
    <property type="match status" value="1"/>
</dbReference>
<dbReference type="EMBL" id="JACIDO010000004">
    <property type="protein sequence ID" value="MBB3936143.1"/>
    <property type="molecule type" value="Genomic_DNA"/>
</dbReference>
<dbReference type="PROSITE" id="PS50111">
    <property type="entry name" value="CHEMOTAXIS_TRANSDUC_2"/>
    <property type="match status" value="1"/>
</dbReference>